<dbReference type="InterPro" id="IPR035595">
    <property type="entry name" value="UDP_glycos_trans_CS"/>
</dbReference>
<accession>A0AAN7S961</accession>
<gene>
    <name evidence="4" type="ORF">RN001_007567</name>
</gene>
<keyword evidence="2" id="KW-0328">Glycosyltransferase</keyword>
<name>A0AAN7S961_9COLE</name>
<dbReference type="PROSITE" id="PS00375">
    <property type="entry name" value="UDPGT"/>
    <property type="match status" value="2"/>
</dbReference>
<dbReference type="InterPro" id="IPR002213">
    <property type="entry name" value="UDP_glucos_trans"/>
</dbReference>
<keyword evidence="5" id="KW-1185">Reference proteome</keyword>
<evidence type="ECO:0000313" key="4">
    <source>
        <dbReference type="EMBL" id="KAK4879421.1"/>
    </source>
</evidence>
<evidence type="ECO:0000256" key="1">
    <source>
        <dbReference type="ARBA" id="ARBA00009995"/>
    </source>
</evidence>
<evidence type="ECO:0000256" key="3">
    <source>
        <dbReference type="ARBA" id="ARBA00022679"/>
    </source>
</evidence>
<protein>
    <submittedName>
        <fullName evidence="4">Uncharacterized protein</fullName>
    </submittedName>
</protein>
<dbReference type="SUPFAM" id="SSF53756">
    <property type="entry name" value="UDP-Glycosyltransferase/glycogen phosphorylase"/>
    <property type="match status" value="2"/>
</dbReference>
<dbReference type="Pfam" id="PF00201">
    <property type="entry name" value="UDPGT"/>
    <property type="match status" value="2"/>
</dbReference>
<dbReference type="InterPro" id="IPR050271">
    <property type="entry name" value="UDP-glycosyltransferase"/>
</dbReference>
<keyword evidence="3" id="KW-0808">Transferase</keyword>
<comment type="similarity">
    <text evidence="1">Belongs to the UDP-glycosyltransferase family.</text>
</comment>
<evidence type="ECO:0000256" key="2">
    <source>
        <dbReference type="ARBA" id="ARBA00022676"/>
    </source>
</evidence>
<dbReference type="AlphaFoldDB" id="A0AAN7S961"/>
<dbReference type="GO" id="GO:0008194">
    <property type="term" value="F:UDP-glycosyltransferase activity"/>
    <property type="evidence" value="ECO:0007669"/>
    <property type="project" value="InterPro"/>
</dbReference>
<reference evidence="5" key="1">
    <citation type="submission" date="2023-01" db="EMBL/GenBank/DDBJ databases">
        <title>Key to firefly adult light organ development and bioluminescence: homeobox transcription factors regulate luciferase expression and transportation to peroxisome.</title>
        <authorList>
            <person name="Fu X."/>
        </authorList>
    </citation>
    <scope>NUCLEOTIDE SEQUENCE [LARGE SCALE GENOMIC DNA]</scope>
</reference>
<dbReference type="Gene3D" id="3.40.50.2000">
    <property type="entry name" value="Glycogen Phosphorylase B"/>
    <property type="match status" value="4"/>
</dbReference>
<dbReference type="PANTHER" id="PTHR48043:SF159">
    <property type="entry name" value="EG:EG0003.4 PROTEIN-RELATED"/>
    <property type="match status" value="1"/>
</dbReference>
<dbReference type="EMBL" id="JARPUR010000003">
    <property type="protein sequence ID" value="KAK4879421.1"/>
    <property type="molecule type" value="Genomic_DNA"/>
</dbReference>
<dbReference type="Proteomes" id="UP001353858">
    <property type="component" value="Unassembled WGS sequence"/>
</dbReference>
<organism evidence="4 5">
    <name type="scientific">Aquatica leii</name>
    <dbReference type="NCBI Taxonomy" id="1421715"/>
    <lineage>
        <taxon>Eukaryota</taxon>
        <taxon>Metazoa</taxon>
        <taxon>Ecdysozoa</taxon>
        <taxon>Arthropoda</taxon>
        <taxon>Hexapoda</taxon>
        <taxon>Insecta</taxon>
        <taxon>Pterygota</taxon>
        <taxon>Neoptera</taxon>
        <taxon>Endopterygota</taxon>
        <taxon>Coleoptera</taxon>
        <taxon>Polyphaga</taxon>
        <taxon>Elateriformia</taxon>
        <taxon>Elateroidea</taxon>
        <taxon>Lampyridae</taxon>
        <taxon>Luciolinae</taxon>
        <taxon>Aquatica</taxon>
    </lineage>
</organism>
<proteinExistence type="inferred from homology"/>
<dbReference type="CDD" id="cd03784">
    <property type="entry name" value="GT1_Gtf-like"/>
    <property type="match status" value="2"/>
</dbReference>
<comment type="caution">
    <text evidence="4">The sequence shown here is derived from an EMBL/GenBank/DDBJ whole genome shotgun (WGS) entry which is preliminary data.</text>
</comment>
<evidence type="ECO:0000313" key="5">
    <source>
        <dbReference type="Proteomes" id="UP001353858"/>
    </source>
</evidence>
<sequence>MANQIIIVGVLTFATYISAARILGIAPTPSHSHQVVLQPIWRELSLRGHELVVVTTDPINDSSLTNLKEIDLHSVSYNIWNENILSVIDAWQHSAFKGLYVIIQSTFKVAEMQFQHKEVQTLIKNQTEHFDLVIVEFLLPIYYAFAEHFKCPFIGVTTMDPPPFVFNFVGNPNHPAITRDAQFAYNEEPNLFQRVLATFSSLFAELVTDMLFSAQQQSIVTKYFGKEMPHLHTIARNVSLLFLNTEPIFHPMRMLVPSVIQIGGNIHGGLIKPLPKDLKEFLDNATNGFIYFSLGSNVKSKDVPIEIRNVILNTFAELPFRIVWKFEIDNLPNKSDNIFISKWMPQESVLNHPNIKVFITQGGLQSMEEAIYSFVPMIGVPFFADQYHNVQTMVRKGMGLSIDYKSINKHDFKNKIMEVIQDSRYKDKVTEIGTLIKDQPMTGLEKVVWWTEYVLRHKEIKTNMANKIIIVGVLTFVTYISAARILGIAPTPSHSHQSVLQQIWRELSLRGHELVVLTTDPINDSSLTNLTEIDLHSVSYNIWNENILSVIDAWQQSVFKGIYVITQSTFKVAEMQFQHTEVQNLIKNETEHFDLVIVEFLLPIYYAFAEHFKCPFIGVTTMDPPPFAFNFVGNPNHPAITRDAQFAYNEEPNLFQRVLATFSSFFAELVTDILFSAQQQSIVTKYFGKEMPHLHTIARNVSLLFLNTEPIFHPIRMLVPSVIQIGGNIHGGLIKPLPKDLKEFLDNATNGFIYFSLGSNVKSKDVPIEMRNVILDTFAELPFQIVWKFELDNLPNKSDNIFISKWMPQESVLNHPNIKVFITQGGLQSMEEAIYSFVPMIGVPFFADQYHNVQKMVKKGMGLSIDYKSINKDDFKNKIMEVIQDSRYKDKVTEIGTLIKDQPMTGLEKVVWWTDASLCSKLLNNVISLNLIKYGHLSS</sequence>
<dbReference type="FunFam" id="3.40.50.2000:FF:000050">
    <property type="entry name" value="UDP-glucuronosyltransferase"/>
    <property type="match status" value="2"/>
</dbReference>
<dbReference type="PANTHER" id="PTHR48043">
    <property type="entry name" value="EG:EG0003.4 PROTEIN-RELATED"/>
    <property type="match status" value="1"/>
</dbReference>